<evidence type="ECO:0000313" key="2">
    <source>
        <dbReference type="Proteomes" id="UP000823893"/>
    </source>
</evidence>
<protein>
    <submittedName>
        <fullName evidence="1">Uncharacterized protein</fullName>
    </submittedName>
</protein>
<gene>
    <name evidence="1" type="ORF">H9935_00550</name>
</gene>
<name>A0A9D2SI65_9FIRM</name>
<organism evidence="1 2">
    <name type="scientific">Candidatus Blautia merdigallinarum</name>
    <dbReference type="NCBI Taxonomy" id="2838495"/>
    <lineage>
        <taxon>Bacteria</taxon>
        <taxon>Bacillati</taxon>
        <taxon>Bacillota</taxon>
        <taxon>Clostridia</taxon>
        <taxon>Lachnospirales</taxon>
        <taxon>Lachnospiraceae</taxon>
        <taxon>Blautia</taxon>
    </lineage>
</organism>
<accession>A0A9D2SI65</accession>
<dbReference type="Proteomes" id="UP000823893">
    <property type="component" value="Unassembled WGS sequence"/>
</dbReference>
<evidence type="ECO:0000313" key="1">
    <source>
        <dbReference type="EMBL" id="HJC09298.1"/>
    </source>
</evidence>
<dbReference type="EMBL" id="DWWV01000009">
    <property type="protein sequence ID" value="HJC09298.1"/>
    <property type="molecule type" value="Genomic_DNA"/>
</dbReference>
<reference evidence="1" key="2">
    <citation type="submission" date="2021-04" db="EMBL/GenBank/DDBJ databases">
        <authorList>
            <person name="Gilroy R."/>
        </authorList>
    </citation>
    <scope>NUCLEOTIDE SEQUENCE</scope>
    <source>
        <strain evidence="1">ChiSxjej6B18-287</strain>
    </source>
</reference>
<proteinExistence type="predicted"/>
<sequence>MIYTVLKIEEDLDYGCEDRRDDQPVMAVVTLRSEEGVECTRKISDQLLYEREIAQGDEVFFDENDQIRKRLGKDWIKHCKNTNTQEFAGWLQAVRTGENIQKICPFCGGNVGILSNIEGHTLIGCDSCDMHIELDITGDIDI</sequence>
<comment type="caution">
    <text evidence="1">The sequence shown here is derived from an EMBL/GenBank/DDBJ whole genome shotgun (WGS) entry which is preliminary data.</text>
</comment>
<dbReference type="AlphaFoldDB" id="A0A9D2SI65"/>
<reference evidence="1" key="1">
    <citation type="journal article" date="2021" name="PeerJ">
        <title>Extensive microbial diversity within the chicken gut microbiome revealed by metagenomics and culture.</title>
        <authorList>
            <person name="Gilroy R."/>
            <person name="Ravi A."/>
            <person name="Getino M."/>
            <person name="Pursley I."/>
            <person name="Horton D.L."/>
            <person name="Alikhan N.F."/>
            <person name="Baker D."/>
            <person name="Gharbi K."/>
            <person name="Hall N."/>
            <person name="Watson M."/>
            <person name="Adriaenssens E.M."/>
            <person name="Foster-Nyarko E."/>
            <person name="Jarju S."/>
            <person name="Secka A."/>
            <person name="Antonio M."/>
            <person name="Oren A."/>
            <person name="Chaudhuri R.R."/>
            <person name="La Ragione R."/>
            <person name="Hildebrand F."/>
            <person name="Pallen M.J."/>
        </authorList>
    </citation>
    <scope>NUCLEOTIDE SEQUENCE</scope>
    <source>
        <strain evidence="1">ChiSxjej6B18-287</strain>
    </source>
</reference>